<organism evidence="11">
    <name type="scientific">marine sediment metagenome</name>
    <dbReference type="NCBI Taxonomy" id="412755"/>
    <lineage>
        <taxon>unclassified sequences</taxon>
        <taxon>metagenomes</taxon>
        <taxon>ecological metagenomes</taxon>
    </lineage>
</organism>
<dbReference type="GO" id="GO:0006744">
    <property type="term" value="P:ubiquinone biosynthetic process"/>
    <property type="evidence" value="ECO:0007669"/>
    <property type="project" value="TreeGrafter"/>
</dbReference>
<dbReference type="FunFam" id="1.20.120.1780:FF:000001">
    <property type="entry name" value="4-hydroxybenzoate octaprenyltransferase"/>
    <property type="match status" value="1"/>
</dbReference>
<keyword evidence="6 10" id="KW-0812">Transmembrane</keyword>
<dbReference type="HAMAP" id="MF_01635">
    <property type="entry name" value="UbiA"/>
    <property type="match status" value="1"/>
</dbReference>
<accession>A0A0F9IX21</accession>
<comment type="subcellular location">
    <subcellularLocation>
        <location evidence="2">Membrane</location>
        <topology evidence="2">Multi-pass membrane protein</topology>
    </subcellularLocation>
</comment>
<feature type="transmembrane region" description="Helical" evidence="10">
    <location>
        <begin position="171"/>
        <end position="191"/>
    </location>
</feature>
<evidence type="ECO:0000256" key="9">
    <source>
        <dbReference type="ARBA" id="ARBA00023136"/>
    </source>
</evidence>
<dbReference type="PROSITE" id="PS00943">
    <property type="entry name" value="UBIA"/>
    <property type="match status" value="1"/>
</dbReference>
<dbReference type="AlphaFoldDB" id="A0A0F9IX21"/>
<dbReference type="InterPro" id="IPR044878">
    <property type="entry name" value="UbiA_sf"/>
</dbReference>
<comment type="similarity">
    <text evidence="3">Belongs to the UbiA prenyltransferase family.</text>
</comment>
<evidence type="ECO:0000256" key="8">
    <source>
        <dbReference type="ARBA" id="ARBA00022989"/>
    </source>
</evidence>
<dbReference type="Gene3D" id="1.20.120.1780">
    <property type="entry name" value="UbiA prenyltransferase"/>
    <property type="match status" value="1"/>
</dbReference>
<dbReference type="EMBL" id="LAZR01012890">
    <property type="protein sequence ID" value="KKM24609.1"/>
    <property type="molecule type" value="Genomic_DNA"/>
</dbReference>
<keyword evidence="8 10" id="KW-1133">Transmembrane helix</keyword>
<proteinExistence type="inferred from homology"/>
<dbReference type="NCBIfam" id="TIGR01474">
    <property type="entry name" value="ubiA_proteo"/>
    <property type="match status" value="1"/>
</dbReference>
<dbReference type="InterPro" id="IPR000537">
    <property type="entry name" value="UbiA_prenyltransferase"/>
</dbReference>
<feature type="transmembrane region" description="Helical" evidence="10">
    <location>
        <begin position="119"/>
        <end position="136"/>
    </location>
</feature>
<keyword evidence="4" id="KW-1003">Cell membrane</keyword>
<keyword evidence="9 10" id="KW-0472">Membrane</keyword>
<feature type="transmembrane region" description="Helical" evidence="10">
    <location>
        <begin position="236"/>
        <end position="253"/>
    </location>
</feature>
<sequence length="293" mass="32451">MKLAALKPKHISYYIQLMRIDKPIGTLLLLWPTYWALWLANSGMPSLLNFIVFTLGVVVMRSAGCVINDFADRKIDGSVKRTAQRPLASGLVNSGEALSLFLLLIVIAFILVLMLSVNTILLSFGALALAFFYPFMKRYTQLPQVVLGAAFGWAIPMAYMASINALPQQAWLLFIANICWTVAYDTIYAMVDRDDDLKIGVKSTAILFGKYDRHIIFLLNAVFIALVAFIGISNHLSVAFGIGLSVAAGLLAYQQTLIHKRERDACFKAFLNNHYVGLAIFIGLLLSYPIASF</sequence>
<dbReference type="InterPro" id="IPR039653">
    <property type="entry name" value="Prenyltransferase"/>
</dbReference>
<dbReference type="Pfam" id="PF01040">
    <property type="entry name" value="UbiA"/>
    <property type="match status" value="1"/>
</dbReference>
<name>A0A0F9IX21_9ZZZZ</name>
<dbReference type="InterPro" id="IPR030470">
    <property type="entry name" value="UbiA_prenylTrfase_CS"/>
</dbReference>
<feature type="transmembrane region" description="Helical" evidence="10">
    <location>
        <begin position="20"/>
        <end position="40"/>
    </location>
</feature>
<feature type="transmembrane region" description="Helical" evidence="10">
    <location>
        <begin position="274"/>
        <end position="291"/>
    </location>
</feature>
<evidence type="ECO:0000256" key="10">
    <source>
        <dbReference type="SAM" id="Phobius"/>
    </source>
</evidence>
<evidence type="ECO:0000256" key="6">
    <source>
        <dbReference type="ARBA" id="ARBA00022692"/>
    </source>
</evidence>
<dbReference type="CDD" id="cd13959">
    <property type="entry name" value="PT_UbiA_COQ2"/>
    <property type="match status" value="1"/>
</dbReference>
<dbReference type="GO" id="GO:0005886">
    <property type="term" value="C:plasma membrane"/>
    <property type="evidence" value="ECO:0007669"/>
    <property type="project" value="TreeGrafter"/>
</dbReference>
<evidence type="ECO:0008006" key="12">
    <source>
        <dbReference type="Google" id="ProtNLM"/>
    </source>
</evidence>
<keyword evidence="5" id="KW-0808">Transferase</keyword>
<dbReference type="PANTHER" id="PTHR11048">
    <property type="entry name" value="PRENYLTRANSFERASES"/>
    <property type="match status" value="1"/>
</dbReference>
<reference evidence="11" key="1">
    <citation type="journal article" date="2015" name="Nature">
        <title>Complex archaea that bridge the gap between prokaryotes and eukaryotes.</title>
        <authorList>
            <person name="Spang A."/>
            <person name="Saw J.H."/>
            <person name="Jorgensen S.L."/>
            <person name="Zaremba-Niedzwiedzka K."/>
            <person name="Martijn J."/>
            <person name="Lind A.E."/>
            <person name="van Eijk R."/>
            <person name="Schleper C."/>
            <person name="Guy L."/>
            <person name="Ettema T.J."/>
        </authorList>
    </citation>
    <scope>NUCLEOTIDE SEQUENCE</scope>
</reference>
<evidence type="ECO:0000256" key="3">
    <source>
        <dbReference type="ARBA" id="ARBA00005985"/>
    </source>
</evidence>
<keyword evidence="7" id="KW-0460">Magnesium</keyword>
<dbReference type="InterPro" id="IPR006370">
    <property type="entry name" value="HB_polyprenyltransferase-like"/>
</dbReference>
<evidence type="ECO:0000256" key="5">
    <source>
        <dbReference type="ARBA" id="ARBA00022679"/>
    </source>
</evidence>
<evidence type="ECO:0000256" key="2">
    <source>
        <dbReference type="ARBA" id="ARBA00004141"/>
    </source>
</evidence>
<dbReference type="GO" id="GO:0008412">
    <property type="term" value="F:4-hydroxybenzoate polyprenyltransferase activity"/>
    <property type="evidence" value="ECO:0007669"/>
    <property type="project" value="TreeGrafter"/>
</dbReference>
<evidence type="ECO:0000256" key="7">
    <source>
        <dbReference type="ARBA" id="ARBA00022842"/>
    </source>
</evidence>
<dbReference type="Gene3D" id="1.10.357.140">
    <property type="entry name" value="UbiA prenyltransferase"/>
    <property type="match status" value="1"/>
</dbReference>
<gene>
    <name evidence="11" type="ORF">LCGC14_1603390</name>
</gene>
<comment type="cofactor">
    <cofactor evidence="1">
        <name>Mg(2+)</name>
        <dbReference type="ChEBI" id="CHEBI:18420"/>
    </cofactor>
</comment>
<evidence type="ECO:0000256" key="4">
    <source>
        <dbReference type="ARBA" id="ARBA00022475"/>
    </source>
</evidence>
<feature type="transmembrane region" description="Helical" evidence="10">
    <location>
        <begin position="211"/>
        <end position="230"/>
    </location>
</feature>
<feature type="transmembrane region" description="Helical" evidence="10">
    <location>
        <begin position="91"/>
        <end position="113"/>
    </location>
</feature>
<comment type="caution">
    <text evidence="11">The sequence shown here is derived from an EMBL/GenBank/DDBJ whole genome shotgun (WGS) entry which is preliminary data.</text>
</comment>
<evidence type="ECO:0000313" key="11">
    <source>
        <dbReference type="EMBL" id="KKM24609.1"/>
    </source>
</evidence>
<protein>
    <recommendedName>
        <fullName evidence="12">4-hydroxybenzoate polyprenyltransferase</fullName>
    </recommendedName>
</protein>
<dbReference type="FunFam" id="1.10.357.140:FF:000002">
    <property type="entry name" value="4-hydroxybenzoate octaprenyltransferase"/>
    <property type="match status" value="1"/>
</dbReference>
<feature type="transmembrane region" description="Helical" evidence="10">
    <location>
        <begin position="145"/>
        <end position="165"/>
    </location>
</feature>
<evidence type="ECO:0000256" key="1">
    <source>
        <dbReference type="ARBA" id="ARBA00001946"/>
    </source>
</evidence>
<dbReference type="PANTHER" id="PTHR11048:SF28">
    <property type="entry name" value="4-HYDROXYBENZOATE POLYPRENYLTRANSFERASE, MITOCHONDRIAL"/>
    <property type="match status" value="1"/>
</dbReference>
<feature type="transmembrane region" description="Helical" evidence="10">
    <location>
        <begin position="46"/>
        <end position="70"/>
    </location>
</feature>